<keyword evidence="3" id="KW-1185">Reference proteome</keyword>
<protein>
    <recommendedName>
        <fullName evidence="1">Peptidase M11 gametolysin domain-containing protein</fullName>
    </recommendedName>
</protein>
<dbReference type="RefSeq" id="XP_002948242.1">
    <property type="nucleotide sequence ID" value="XM_002948196.1"/>
</dbReference>
<evidence type="ECO:0000313" key="2">
    <source>
        <dbReference type="EMBL" id="EFJ50649.1"/>
    </source>
</evidence>
<name>D8TPN9_VOLCA</name>
<dbReference type="GeneID" id="9624010"/>
<gene>
    <name evidence="2" type="ORF">VOLCADRAFT_103856</name>
</gene>
<accession>D8TPN9</accession>
<dbReference type="InterPro" id="IPR008752">
    <property type="entry name" value="Peptidase_M11"/>
</dbReference>
<dbReference type="eggNOG" id="ENOG502SQEV">
    <property type="taxonomic scope" value="Eukaryota"/>
</dbReference>
<dbReference type="InParanoid" id="D8TPN9"/>
<reference evidence="2 3" key="1">
    <citation type="journal article" date="2010" name="Science">
        <title>Genomic analysis of organismal complexity in the multicellular green alga Volvox carteri.</title>
        <authorList>
            <person name="Prochnik S.E."/>
            <person name="Umen J."/>
            <person name="Nedelcu A.M."/>
            <person name="Hallmann A."/>
            <person name="Miller S.M."/>
            <person name="Nishii I."/>
            <person name="Ferris P."/>
            <person name="Kuo A."/>
            <person name="Mitros T."/>
            <person name="Fritz-Laylin L.K."/>
            <person name="Hellsten U."/>
            <person name="Chapman J."/>
            <person name="Simakov O."/>
            <person name="Rensing S.A."/>
            <person name="Terry A."/>
            <person name="Pangilinan J."/>
            <person name="Kapitonov V."/>
            <person name="Jurka J."/>
            <person name="Salamov A."/>
            <person name="Shapiro H."/>
            <person name="Schmutz J."/>
            <person name="Grimwood J."/>
            <person name="Lindquist E."/>
            <person name="Lucas S."/>
            <person name="Grigoriev I.V."/>
            <person name="Schmitt R."/>
            <person name="Kirk D."/>
            <person name="Rokhsar D.S."/>
        </authorList>
    </citation>
    <scope>NUCLEOTIDE SEQUENCE [LARGE SCALE GENOMIC DNA]</scope>
    <source>
        <strain evidence="3">f. Nagariensis / Eve</strain>
    </source>
</reference>
<sequence length="667" mass="72919">MTSGGLVRVTSTQAPELGIPWDIFSLDIISPPPPPLAPPPPLPPPGMPWPPSSPFMPSVPMATVSDSNLATSTASGSGVNSRSWASQWNPGVILDEVIPDPPRVVRDLPTLFILLDLCGKGGGPATTNTVGAGGGKLAAWELWSFARRWGSQRLRWRVAGVWVMVRVRKVFLEGLEAEGGFGVATGVSALVSRWIGSLVVVVVVVVVRSRSQDMKLLELGREGSLADMLFNGLAPMSDYIATCSYGKAQFDQYNTRIVNIALPCNGTGHATKMPWNSSSCSRDNLFNWMYEAEYYIDNVLKPKDWNHRRYRHHVIITPPNMPQWAGSECNWSGMGSIGMAQGTWSYAWISGDSWKTKQVYLHELGHNYNLMHAATLESGDPESCSHCDWSSAMGYCCDTRCLSAPHNFQLGWAKPASTVNSSKLVAGNTLAFELPSQILSDANYLKVTTDWLCNTSVSESVVLSYGGSEFYNPANATFLLSYRMEFNEFDEVAPGFAGGTNVYLFSVRRREGACGGAASMSVCENGWVTLGVLEWSGQREVSSQMEAKDSVHLALLSESSPSWTDPSGTLVVRQVATSSLAAVVTVCRPDGNSEATYEQCTDFWDNDCDGLVGLISRRLFQARLHQPPNKERSVLRHRRDTPGEYKMHPALLCLYSVNNGYYCGTTA</sequence>
<dbReference type="Proteomes" id="UP000001058">
    <property type="component" value="Unassembled WGS sequence"/>
</dbReference>
<dbReference type="OrthoDB" id="540361at2759"/>
<proteinExistence type="predicted"/>
<evidence type="ECO:0000259" key="1">
    <source>
        <dbReference type="Pfam" id="PF05548"/>
    </source>
</evidence>
<dbReference type="AlphaFoldDB" id="D8TPN9"/>
<feature type="domain" description="Peptidase M11 gametolysin" evidence="1">
    <location>
        <begin position="233"/>
        <end position="456"/>
    </location>
</feature>
<organism evidence="3">
    <name type="scientific">Volvox carteri f. nagariensis</name>
    <dbReference type="NCBI Taxonomy" id="3068"/>
    <lineage>
        <taxon>Eukaryota</taxon>
        <taxon>Viridiplantae</taxon>
        <taxon>Chlorophyta</taxon>
        <taxon>core chlorophytes</taxon>
        <taxon>Chlorophyceae</taxon>
        <taxon>CS clade</taxon>
        <taxon>Chlamydomonadales</taxon>
        <taxon>Volvocaceae</taxon>
        <taxon>Volvox</taxon>
    </lineage>
</organism>
<evidence type="ECO:0000313" key="3">
    <source>
        <dbReference type="Proteomes" id="UP000001058"/>
    </source>
</evidence>
<dbReference type="KEGG" id="vcn:VOLCADRAFT_103856"/>
<dbReference type="Pfam" id="PF05548">
    <property type="entry name" value="Peptidase_M11"/>
    <property type="match status" value="1"/>
</dbReference>
<dbReference type="SUPFAM" id="SSF55486">
    <property type="entry name" value="Metalloproteases ('zincins'), catalytic domain"/>
    <property type="match status" value="1"/>
</dbReference>
<dbReference type="EMBL" id="GL378330">
    <property type="protein sequence ID" value="EFJ50649.1"/>
    <property type="molecule type" value="Genomic_DNA"/>
</dbReference>